<sequence length="89" mass="9808">MQDRRAPAVGALKIALGTTSRESIPPGMEYHVRDGFLYLGPYCQEHLDGFLEDARNDSSRPCQMISVTEYQQVMGTTGIEGSGNKVETK</sequence>
<evidence type="ECO:0000313" key="2">
    <source>
        <dbReference type="Proteomes" id="UP000176609"/>
    </source>
</evidence>
<dbReference type="EMBL" id="MFJR01000014">
    <property type="protein sequence ID" value="OGG26006.1"/>
    <property type="molecule type" value="Genomic_DNA"/>
</dbReference>
<dbReference type="Proteomes" id="UP000176609">
    <property type="component" value="Unassembled WGS sequence"/>
</dbReference>
<gene>
    <name evidence="1" type="ORF">A2960_05625</name>
</gene>
<accession>A0A1F6AMU2</accession>
<name>A0A1F6AMU2_9BACT</name>
<comment type="caution">
    <text evidence="1">The sequence shown here is derived from an EMBL/GenBank/DDBJ whole genome shotgun (WGS) entry which is preliminary data.</text>
</comment>
<proteinExistence type="predicted"/>
<organism evidence="1 2">
    <name type="scientific">Candidatus Gottesmanbacteria bacterium RIFCSPLOWO2_01_FULL_39_12b</name>
    <dbReference type="NCBI Taxonomy" id="1798388"/>
    <lineage>
        <taxon>Bacteria</taxon>
        <taxon>Candidatus Gottesmaniibacteriota</taxon>
    </lineage>
</organism>
<reference evidence="1 2" key="1">
    <citation type="journal article" date="2016" name="Nat. Commun.">
        <title>Thousands of microbial genomes shed light on interconnected biogeochemical processes in an aquifer system.</title>
        <authorList>
            <person name="Anantharaman K."/>
            <person name="Brown C.T."/>
            <person name="Hug L.A."/>
            <person name="Sharon I."/>
            <person name="Castelle C.J."/>
            <person name="Probst A.J."/>
            <person name="Thomas B.C."/>
            <person name="Singh A."/>
            <person name="Wilkins M.J."/>
            <person name="Karaoz U."/>
            <person name="Brodie E.L."/>
            <person name="Williams K.H."/>
            <person name="Hubbard S.S."/>
            <person name="Banfield J.F."/>
        </authorList>
    </citation>
    <scope>NUCLEOTIDE SEQUENCE [LARGE SCALE GENOMIC DNA]</scope>
</reference>
<dbReference type="AlphaFoldDB" id="A0A1F6AMU2"/>
<evidence type="ECO:0000313" key="1">
    <source>
        <dbReference type="EMBL" id="OGG26006.1"/>
    </source>
</evidence>
<protein>
    <submittedName>
        <fullName evidence="1">Uncharacterized protein</fullName>
    </submittedName>
</protein>